<evidence type="ECO:0000256" key="1">
    <source>
        <dbReference type="ARBA" id="ARBA00004906"/>
    </source>
</evidence>
<dbReference type="InterPro" id="IPR008974">
    <property type="entry name" value="TRAF-like"/>
</dbReference>
<reference evidence="6" key="1">
    <citation type="submission" date="2024-06" db="EMBL/GenBank/DDBJ databases">
        <authorList>
            <person name="Ryan C."/>
        </authorList>
    </citation>
    <scope>NUCLEOTIDE SEQUENCE [LARGE SCALE GENOMIC DNA]</scope>
</reference>
<name>A0ABC9AKA2_9POAL</name>
<evidence type="ECO:0000259" key="3">
    <source>
        <dbReference type="PROSITE" id="PS50097"/>
    </source>
</evidence>
<comment type="similarity">
    <text evidence="2">Belongs to the Tdpoz family.</text>
</comment>
<accession>A0ABC9AKA2</accession>
<keyword evidence="6" id="KW-1185">Reference proteome</keyword>
<dbReference type="InterPro" id="IPR002083">
    <property type="entry name" value="MATH/TRAF_dom"/>
</dbReference>
<dbReference type="InterPro" id="IPR000210">
    <property type="entry name" value="BTB/POZ_dom"/>
</dbReference>
<evidence type="ECO:0000313" key="5">
    <source>
        <dbReference type="EMBL" id="CAL4979499.1"/>
    </source>
</evidence>
<sequence length="354" mass="39112">MPNSSGSFAGDASGKTTIFAEMVTGSHVLEIKGYSGTKGLGVGEHMYSGVFGVAGHMWSIAYCPDGFNEESANYISIFVKINHPIPKADVKARFCFSLLNHTGVPVPKYTLSSPMQTFSTTHRSWGYRTFIERKELESSYLKDDSFQIKCDLTVVKGIRTETTAKASITVPPPDLQQHLGDLFASKDGGDVTFEVEGKQFRAHRYILAARSSVFKAELFGSMKEKTTGLVRIHDMDVKAFYSMLYFIYTDSFLETDECDKTVMAQHLLVAADRYNLKRLKLICEDMLCSSVDISIAATTLVLAEQHECQGLKDACFNFLKSPGNIKALMANDGFQHLKNSCPALLDELLAIVAP</sequence>
<protein>
    <submittedName>
        <fullName evidence="5">Uncharacterized protein</fullName>
    </submittedName>
</protein>
<dbReference type="PANTHER" id="PTHR26379">
    <property type="entry name" value="BTB/POZ AND MATH DOMAIN-CONTAINING PROTEIN 1"/>
    <property type="match status" value="1"/>
</dbReference>
<dbReference type="AlphaFoldDB" id="A0ABC9AKA2"/>
<dbReference type="Pfam" id="PF24570">
    <property type="entry name" value="BACK_BPM_SPOP"/>
    <property type="match status" value="1"/>
</dbReference>
<evidence type="ECO:0000259" key="4">
    <source>
        <dbReference type="PROSITE" id="PS50144"/>
    </source>
</evidence>
<dbReference type="InterPro" id="IPR056423">
    <property type="entry name" value="BACK_BPM_SPOP"/>
</dbReference>
<dbReference type="InterPro" id="IPR011333">
    <property type="entry name" value="SKP1/BTB/POZ_sf"/>
</dbReference>
<dbReference type="PANTHER" id="PTHR26379:SF450">
    <property type="entry name" value="MATH DOMAIN-CONTAINING PROTEIN"/>
    <property type="match status" value="1"/>
</dbReference>
<reference evidence="5 6" key="2">
    <citation type="submission" date="2024-10" db="EMBL/GenBank/DDBJ databases">
        <authorList>
            <person name="Ryan C."/>
        </authorList>
    </citation>
    <scope>NUCLEOTIDE SEQUENCE [LARGE SCALE GENOMIC DNA]</scope>
</reference>
<dbReference type="PROSITE" id="PS50144">
    <property type="entry name" value="MATH"/>
    <property type="match status" value="1"/>
</dbReference>
<dbReference type="Gene3D" id="2.60.210.10">
    <property type="entry name" value="Apoptosis, Tumor Necrosis Factor Receptor Associated Protein 2, Chain A"/>
    <property type="match status" value="1"/>
</dbReference>
<dbReference type="Gene3D" id="3.30.710.10">
    <property type="entry name" value="Potassium Channel Kv1.1, Chain A"/>
    <property type="match status" value="1"/>
</dbReference>
<organism evidence="5 6">
    <name type="scientific">Urochloa decumbens</name>
    <dbReference type="NCBI Taxonomy" id="240449"/>
    <lineage>
        <taxon>Eukaryota</taxon>
        <taxon>Viridiplantae</taxon>
        <taxon>Streptophyta</taxon>
        <taxon>Embryophyta</taxon>
        <taxon>Tracheophyta</taxon>
        <taxon>Spermatophyta</taxon>
        <taxon>Magnoliopsida</taxon>
        <taxon>Liliopsida</taxon>
        <taxon>Poales</taxon>
        <taxon>Poaceae</taxon>
        <taxon>PACMAD clade</taxon>
        <taxon>Panicoideae</taxon>
        <taxon>Panicodae</taxon>
        <taxon>Paniceae</taxon>
        <taxon>Melinidinae</taxon>
        <taxon>Urochloa</taxon>
    </lineage>
</organism>
<feature type="domain" description="BTB" evidence="3">
    <location>
        <begin position="189"/>
        <end position="256"/>
    </location>
</feature>
<feature type="domain" description="MATH" evidence="4">
    <location>
        <begin position="24"/>
        <end position="152"/>
    </location>
</feature>
<evidence type="ECO:0000256" key="2">
    <source>
        <dbReference type="ARBA" id="ARBA00010846"/>
    </source>
</evidence>
<dbReference type="Pfam" id="PF22486">
    <property type="entry name" value="MATH_2"/>
    <property type="match status" value="1"/>
</dbReference>
<dbReference type="Pfam" id="PF00651">
    <property type="entry name" value="BTB"/>
    <property type="match status" value="1"/>
</dbReference>
<dbReference type="PROSITE" id="PS50097">
    <property type="entry name" value="BTB"/>
    <property type="match status" value="1"/>
</dbReference>
<dbReference type="SUPFAM" id="SSF49599">
    <property type="entry name" value="TRAF domain-like"/>
    <property type="match status" value="1"/>
</dbReference>
<dbReference type="CDD" id="cd00121">
    <property type="entry name" value="MATH"/>
    <property type="match status" value="1"/>
</dbReference>
<dbReference type="SUPFAM" id="SSF54695">
    <property type="entry name" value="POZ domain"/>
    <property type="match status" value="1"/>
</dbReference>
<dbReference type="SMART" id="SM00225">
    <property type="entry name" value="BTB"/>
    <property type="match status" value="1"/>
</dbReference>
<evidence type="ECO:0000313" key="6">
    <source>
        <dbReference type="Proteomes" id="UP001497457"/>
    </source>
</evidence>
<dbReference type="InterPro" id="IPR045005">
    <property type="entry name" value="BPM1-6"/>
</dbReference>
<dbReference type="EMBL" id="OZ075131">
    <property type="protein sequence ID" value="CAL4979499.1"/>
    <property type="molecule type" value="Genomic_DNA"/>
</dbReference>
<comment type="pathway">
    <text evidence="1">Protein modification; protein ubiquitination.</text>
</comment>
<gene>
    <name evidence="5" type="ORF">URODEC1_LOCUS55282</name>
</gene>
<proteinExistence type="inferred from homology"/>
<dbReference type="Gene3D" id="1.25.40.420">
    <property type="match status" value="1"/>
</dbReference>
<dbReference type="Proteomes" id="UP001497457">
    <property type="component" value="Chromosome 21rd"/>
</dbReference>